<gene>
    <name evidence="1" type="ORF">C943_03543</name>
</gene>
<comment type="caution">
    <text evidence="1">The sequence shown here is derived from an EMBL/GenBank/DDBJ whole genome shotgun (WGS) entry which is preliminary data.</text>
</comment>
<dbReference type="STRING" id="1239962.C943_03543"/>
<dbReference type="AlphaFoldDB" id="M7XHL3"/>
<evidence type="ECO:0000313" key="2">
    <source>
        <dbReference type="Proteomes" id="UP000010953"/>
    </source>
</evidence>
<dbReference type="Gene3D" id="3.30.530.20">
    <property type="match status" value="1"/>
</dbReference>
<organism evidence="1 2">
    <name type="scientific">Mariniradius saccharolyticus AK6</name>
    <dbReference type="NCBI Taxonomy" id="1239962"/>
    <lineage>
        <taxon>Bacteria</taxon>
        <taxon>Pseudomonadati</taxon>
        <taxon>Bacteroidota</taxon>
        <taxon>Cytophagia</taxon>
        <taxon>Cytophagales</taxon>
        <taxon>Cyclobacteriaceae</taxon>
        <taxon>Mariniradius</taxon>
    </lineage>
</organism>
<dbReference type="PANTHER" id="PTHR36166:SF1">
    <property type="entry name" value="SRPBCC DOMAIN-CONTAINING PROTEIN"/>
    <property type="match status" value="1"/>
</dbReference>
<dbReference type="RefSeq" id="WP_008624632.1">
    <property type="nucleotide sequence ID" value="NZ_AMZY02000006.1"/>
</dbReference>
<dbReference type="CDD" id="cd07822">
    <property type="entry name" value="SRPBCC_4"/>
    <property type="match status" value="1"/>
</dbReference>
<dbReference type="SUPFAM" id="SSF55961">
    <property type="entry name" value="Bet v1-like"/>
    <property type="match status" value="1"/>
</dbReference>
<dbReference type="Proteomes" id="UP000010953">
    <property type="component" value="Unassembled WGS sequence"/>
</dbReference>
<dbReference type="Pfam" id="PF10604">
    <property type="entry name" value="Polyketide_cyc2"/>
    <property type="match status" value="1"/>
</dbReference>
<sequence>MHHIESMIRIYAPCEKVWQVLTDFESYPNWNPFIKSISGELKLGRKLQVKILPPNEKEMSFSPTIIRTLAGREIRWSGKFLIKGLFDGEHYFELEQIDEHTTLFVQGEYFSGLLVGLMSGILEKTKMGFQHMNRALKKTCES</sequence>
<accession>M7XHL3</accession>
<dbReference type="InterPro" id="IPR019587">
    <property type="entry name" value="Polyketide_cyclase/dehydratase"/>
</dbReference>
<dbReference type="PANTHER" id="PTHR36166">
    <property type="entry name" value="CHROMOSOME 9, WHOLE GENOME SHOTGUN SEQUENCE"/>
    <property type="match status" value="1"/>
</dbReference>
<dbReference type="InParanoid" id="M7XHL3"/>
<dbReference type="InterPro" id="IPR023393">
    <property type="entry name" value="START-like_dom_sf"/>
</dbReference>
<dbReference type="EMBL" id="AMZY02000006">
    <property type="protein sequence ID" value="EMS34324.1"/>
    <property type="molecule type" value="Genomic_DNA"/>
</dbReference>
<protein>
    <recommendedName>
        <fullName evidence="3">Polyketide cyclase/dehydrase</fullName>
    </recommendedName>
</protein>
<evidence type="ECO:0008006" key="3">
    <source>
        <dbReference type="Google" id="ProtNLM"/>
    </source>
</evidence>
<name>M7XHL3_9BACT</name>
<reference evidence="1" key="1">
    <citation type="submission" date="2013-01" db="EMBL/GenBank/DDBJ databases">
        <title>Genome assembly of Mariniradius saccharolyticus AK6.</title>
        <authorList>
            <person name="Vaidya B."/>
            <person name="Khatri I."/>
            <person name="Tanuku N.R.S."/>
            <person name="Subramanian S."/>
            <person name="Pinnaka A."/>
        </authorList>
    </citation>
    <scope>NUCLEOTIDE SEQUENCE [LARGE SCALE GENOMIC DNA]</scope>
    <source>
        <strain evidence="1">AK6</strain>
    </source>
</reference>
<proteinExistence type="predicted"/>
<evidence type="ECO:0000313" key="1">
    <source>
        <dbReference type="EMBL" id="EMS34324.1"/>
    </source>
</evidence>
<dbReference type="eggNOG" id="COG4891">
    <property type="taxonomic scope" value="Bacteria"/>
</dbReference>
<dbReference type="OrthoDB" id="191189at2"/>
<keyword evidence="2" id="KW-1185">Reference proteome</keyword>